<dbReference type="AlphaFoldDB" id="A0A3B3Z7G7"/>
<evidence type="ECO:0000256" key="1">
    <source>
        <dbReference type="SAM" id="MobiDB-lite"/>
    </source>
</evidence>
<feature type="region of interest" description="Disordered" evidence="1">
    <location>
        <begin position="567"/>
        <end position="612"/>
    </location>
</feature>
<feature type="compositionally biased region" description="Basic and acidic residues" evidence="1">
    <location>
        <begin position="567"/>
        <end position="578"/>
    </location>
</feature>
<organism evidence="3 4">
    <name type="scientific">Periophthalmus magnuspinnatus</name>
    <dbReference type="NCBI Taxonomy" id="409849"/>
    <lineage>
        <taxon>Eukaryota</taxon>
        <taxon>Metazoa</taxon>
        <taxon>Chordata</taxon>
        <taxon>Craniata</taxon>
        <taxon>Vertebrata</taxon>
        <taxon>Euteleostomi</taxon>
        <taxon>Actinopterygii</taxon>
        <taxon>Neopterygii</taxon>
        <taxon>Teleostei</taxon>
        <taxon>Neoteleostei</taxon>
        <taxon>Acanthomorphata</taxon>
        <taxon>Gobiaria</taxon>
        <taxon>Gobiiformes</taxon>
        <taxon>Gobioidei</taxon>
        <taxon>Gobiidae</taxon>
        <taxon>Oxudercinae</taxon>
        <taxon>Periophthalmus</taxon>
    </lineage>
</organism>
<keyword evidence="4" id="KW-1185">Reference proteome</keyword>
<dbReference type="Pfam" id="PF15499">
    <property type="entry name" value="Peptidase_C98"/>
    <property type="match status" value="1"/>
</dbReference>
<protein>
    <recommendedName>
        <fullName evidence="2">USP domain-containing protein</fullName>
    </recommendedName>
</protein>
<dbReference type="GO" id="GO:0032183">
    <property type="term" value="F:SUMO binding"/>
    <property type="evidence" value="ECO:0007669"/>
    <property type="project" value="InterPro"/>
</dbReference>
<feature type="domain" description="USP" evidence="2">
    <location>
        <begin position="202"/>
        <end position="466"/>
    </location>
</feature>
<name>A0A3B3Z7G7_9GOBI</name>
<evidence type="ECO:0000313" key="4">
    <source>
        <dbReference type="Proteomes" id="UP000261520"/>
    </source>
</evidence>
<evidence type="ECO:0000259" key="2">
    <source>
        <dbReference type="PROSITE" id="PS50235"/>
    </source>
</evidence>
<dbReference type="GO" id="GO:0016926">
    <property type="term" value="P:protein desumoylation"/>
    <property type="evidence" value="ECO:0007669"/>
    <property type="project" value="TreeGrafter"/>
</dbReference>
<reference evidence="3" key="1">
    <citation type="submission" date="2025-08" db="UniProtKB">
        <authorList>
            <consortium name="Ensembl"/>
        </authorList>
    </citation>
    <scope>IDENTIFICATION</scope>
</reference>
<dbReference type="SUPFAM" id="SSF54001">
    <property type="entry name" value="Cysteine proteinases"/>
    <property type="match status" value="1"/>
</dbReference>
<dbReference type="InterPro" id="IPR038765">
    <property type="entry name" value="Papain-like_cys_pep_sf"/>
</dbReference>
<dbReference type="Ensembl" id="ENSPMGT00000000555.1">
    <property type="protein sequence ID" value="ENSPMGP00000000530.1"/>
    <property type="gene ID" value="ENSPMGG00000000483.1"/>
</dbReference>
<dbReference type="Gene3D" id="3.90.70.10">
    <property type="entry name" value="Cysteine proteinases"/>
    <property type="match status" value="1"/>
</dbReference>
<dbReference type="PROSITE" id="PS50235">
    <property type="entry name" value="USP_3"/>
    <property type="match status" value="1"/>
</dbReference>
<dbReference type="GO" id="GO:0030576">
    <property type="term" value="P:Cajal body organization"/>
    <property type="evidence" value="ECO:0007669"/>
    <property type="project" value="InterPro"/>
</dbReference>
<reference evidence="3" key="2">
    <citation type="submission" date="2025-09" db="UniProtKB">
        <authorList>
            <consortium name="Ensembl"/>
        </authorList>
    </citation>
    <scope>IDENTIFICATION</scope>
</reference>
<feature type="region of interest" description="Disordered" evidence="1">
    <location>
        <begin position="104"/>
        <end position="150"/>
    </location>
</feature>
<dbReference type="InterPro" id="IPR028890">
    <property type="entry name" value="Peptidase_C98"/>
</dbReference>
<dbReference type="GO" id="GO:0015030">
    <property type="term" value="C:Cajal body"/>
    <property type="evidence" value="ECO:0007669"/>
    <property type="project" value="TreeGrafter"/>
</dbReference>
<feature type="region of interest" description="Disordered" evidence="1">
    <location>
        <begin position="632"/>
        <end position="652"/>
    </location>
</feature>
<accession>A0A3B3Z7G7</accession>
<dbReference type="InterPro" id="IPR028889">
    <property type="entry name" value="USP"/>
</dbReference>
<feature type="compositionally biased region" description="Basic and acidic residues" evidence="1">
    <location>
        <begin position="130"/>
        <end position="143"/>
    </location>
</feature>
<evidence type="ECO:0000313" key="3">
    <source>
        <dbReference type="Ensembl" id="ENSPMGP00000000530.1"/>
    </source>
</evidence>
<sequence length="949" mass="105575">MVVFTDWFRSPVISRSACGLPMAGEDTGLEAVASPMVGYLGKERATSLDNCPWCQAKGQTYALHSCHLNFEEKIMLCTNPQCLFPLVSRPLEDVLVSLVPVEPATGTKRKSPKTLVADDGLRTTSPKGPQLKELESSNDDKVHNTVGTSSRTPFDVEAHVGHFDVENTLMLSDIEVAHSETEDMPFTETNLEEELVSAPVEIFWQNKDNLCWLDSLLVALANLRSIRNLKPKDEPRQSPMWTLLAGYDDAYATIQNGFLKVPNHLLHKINTDLESLRMSVFNLLQPKLHCKLGQNETPVFALPLLVKLDSWLESLFQSTFYWDFRCTECKSNTKENVVKTLPTFTSIVPDWHPLRAVHLAPCNNCHRKKQRRRMVLQEVPPVFALHFVEGLPDNNIQVYNFSFKKKFYSVTAIIQYSSSLKHFVTWIHKSDGSWVEFDDLKYPQCKSFKILPVPAQEIHVVFWEEDSDIMDDISEQDTAITAEVDTTIGSTTLLDAFEGLTHNDIITLTLVEINKDSQQPPSNATDDEIEQAKDFKSQNVNSEMQDSFKNATVFAPDSSLTIETIEKPKENDCDHSVSEPEVSEQEDNMAHDPTFEPQPKRGQKRRRTEVTAQVKRLKVATPKGKLAKTISTTPVQCKSSPTVTSKPMSPVSSTVPTLLIVPKTSVIQPEQKGWCHLLERSLGHIQNTSKINTNRKPAMQSKKVFPIPLAPQQRGAVTIKVTPKPMLRTEDSGGLPLKAAEMYGAFGCKNAKLNSTVVNINKMPLEPPVQKAVTYNTVMDDSLSTSVAGLANNITSCKKTKSSKMPSGLSETEMLRYKLFKKLKAKKKKLAKLNEMLGQSGGDSFKPDSTNLSPNTVTSGTLDYEFFSDLLSPATTITSNLSPDSTDFLEMLANGQEATVGAEMSADTLVQPSTGAETADFLDEFMSQAVVERPSEMEEDALSALDLFL</sequence>
<dbReference type="InterPro" id="IPR033505">
    <property type="entry name" value="USPL1"/>
</dbReference>
<dbReference type="PANTHER" id="PTHR15294:SF3">
    <property type="entry name" value="SUMO-SPECIFIC ISOPEPTIDASE USPL1"/>
    <property type="match status" value="1"/>
</dbReference>
<dbReference type="PANTHER" id="PTHR15294">
    <property type="entry name" value="RETINOVIN-RELATED"/>
    <property type="match status" value="1"/>
</dbReference>
<proteinExistence type="predicted"/>
<dbReference type="STRING" id="409849.ENSPMGP00000000530"/>
<dbReference type="Proteomes" id="UP000261520">
    <property type="component" value="Unplaced"/>
</dbReference>